<feature type="non-terminal residue" evidence="2">
    <location>
        <position position="232"/>
    </location>
</feature>
<feature type="domain" description="DUF4159" evidence="1">
    <location>
        <begin position="115"/>
        <end position="232"/>
    </location>
</feature>
<accession>A0A382XS51</accession>
<dbReference type="InterPro" id="IPR025297">
    <property type="entry name" value="DUF4159"/>
</dbReference>
<reference evidence="2" key="1">
    <citation type="submission" date="2018-05" db="EMBL/GenBank/DDBJ databases">
        <authorList>
            <person name="Lanie J.A."/>
            <person name="Ng W.-L."/>
            <person name="Kazmierczak K.M."/>
            <person name="Andrzejewski T.M."/>
            <person name="Davidsen T.M."/>
            <person name="Wayne K.J."/>
            <person name="Tettelin H."/>
            <person name="Glass J.I."/>
            <person name="Rusch D."/>
            <person name="Podicherti R."/>
            <person name="Tsui H.-C.T."/>
            <person name="Winkler M.E."/>
        </authorList>
    </citation>
    <scope>NUCLEOTIDE SEQUENCE</scope>
</reference>
<proteinExistence type="predicted"/>
<dbReference type="EMBL" id="UINC01169633">
    <property type="protein sequence ID" value="SVD73271.1"/>
    <property type="molecule type" value="Genomic_DNA"/>
</dbReference>
<evidence type="ECO:0000313" key="2">
    <source>
        <dbReference type="EMBL" id="SVD73271.1"/>
    </source>
</evidence>
<dbReference type="SUPFAM" id="SSF51126">
    <property type="entry name" value="Pectin lyase-like"/>
    <property type="match status" value="1"/>
</dbReference>
<dbReference type="Gene3D" id="3.40.50.12140">
    <property type="entry name" value="Domain of unknown function DUF4159"/>
    <property type="match status" value="1"/>
</dbReference>
<gene>
    <name evidence="2" type="ORF">METZ01_LOCUS426125</name>
</gene>
<organism evidence="2">
    <name type="scientific">marine metagenome</name>
    <dbReference type="NCBI Taxonomy" id="408172"/>
    <lineage>
        <taxon>unclassified sequences</taxon>
        <taxon>metagenomes</taxon>
        <taxon>ecological metagenomes</taxon>
    </lineage>
</organism>
<dbReference type="InterPro" id="IPR011050">
    <property type="entry name" value="Pectin_lyase_fold/virulence"/>
</dbReference>
<dbReference type="Pfam" id="PF13709">
    <property type="entry name" value="DUF4159"/>
    <property type="match status" value="1"/>
</dbReference>
<protein>
    <recommendedName>
        <fullName evidence="1">DUF4159 domain-containing protein</fullName>
    </recommendedName>
</protein>
<sequence>MVRSVVLSTVIVLSMALGAEAASYTIASDGNDEADCTANAACASIRRASELLVPGDTLDVRSALGSPWLGQVMTDASQQLGQLRGGLLLSTGEDQPHGFVRLAMTWSTTLRPQFAAAAKALPNLADVLNKSSGIAATVDRHMFIGTPEFDRSPFVFITALRAFELTEPEATSLKRHLLGGGFLFVDSAEGPREFSQAEAALRHMLKQALGRRAQLRRIPDHHPIYHGPHEFN</sequence>
<evidence type="ECO:0000259" key="1">
    <source>
        <dbReference type="Pfam" id="PF13709"/>
    </source>
</evidence>
<name>A0A382XS51_9ZZZZ</name>
<dbReference type="AlphaFoldDB" id="A0A382XS51"/>